<comment type="caution">
    <text evidence="1">The sequence shown here is derived from an EMBL/GenBank/DDBJ whole genome shotgun (WGS) entry which is preliminary data.</text>
</comment>
<organism evidence="1 2">
    <name type="scientific">Pristionchus entomophagus</name>
    <dbReference type="NCBI Taxonomy" id="358040"/>
    <lineage>
        <taxon>Eukaryota</taxon>
        <taxon>Metazoa</taxon>
        <taxon>Ecdysozoa</taxon>
        <taxon>Nematoda</taxon>
        <taxon>Chromadorea</taxon>
        <taxon>Rhabditida</taxon>
        <taxon>Rhabditina</taxon>
        <taxon>Diplogasteromorpha</taxon>
        <taxon>Diplogasteroidea</taxon>
        <taxon>Neodiplogasteridae</taxon>
        <taxon>Pristionchus</taxon>
    </lineage>
</organism>
<gene>
    <name evidence="1" type="ORF">PENTCL1PPCAC_23995</name>
</gene>
<accession>A0AAV5U5R2</accession>
<name>A0AAV5U5R2_9BILA</name>
<feature type="non-terminal residue" evidence="1">
    <location>
        <position position="71"/>
    </location>
</feature>
<proteinExistence type="predicted"/>
<keyword evidence="2" id="KW-1185">Reference proteome</keyword>
<dbReference type="AlphaFoldDB" id="A0AAV5U5R2"/>
<sequence>STKILEVCPNFSLTHSSFFSCINKMDREAPIRIKNLLQAIINKERCSPGSSGGAEALYNSMHAWRTNRRKT</sequence>
<evidence type="ECO:0000313" key="2">
    <source>
        <dbReference type="Proteomes" id="UP001432027"/>
    </source>
</evidence>
<reference evidence="1" key="1">
    <citation type="submission" date="2023-10" db="EMBL/GenBank/DDBJ databases">
        <title>Genome assembly of Pristionchus species.</title>
        <authorList>
            <person name="Yoshida K."/>
            <person name="Sommer R.J."/>
        </authorList>
    </citation>
    <scope>NUCLEOTIDE SEQUENCE</scope>
    <source>
        <strain evidence="1">RS0144</strain>
    </source>
</reference>
<dbReference type="EMBL" id="BTSX01000005">
    <property type="protein sequence ID" value="GMT01821.1"/>
    <property type="molecule type" value="Genomic_DNA"/>
</dbReference>
<evidence type="ECO:0000313" key="1">
    <source>
        <dbReference type="EMBL" id="GMT01821.1"/>
    </source>
</evidence>
<dbReference type="Proteomes" id="UP001432027">
    <property type="component" value="Unassembled WGS sequence"/>
</dbReference>
<feature type="non-terminal residue" evidence="1">
    <location>
        <position position="1"/>
    </location>
</feature>
<protein>
    <submittedName>
        <fullName evidence="1">Uncharacterized protein</fullName>
    </submittedName>
</protein>